<evidence type="ECO:0000256" key="3">
    <source>
        <dbReference type="ARBA" id="ARBA00023163"/>
    </source>
</evidence>
<accession>A0A1G7TVZ9</accession>
<dbReference type="InterPro" id="IPR029062">
    <property type="entry name" value="Class_I_gatase-like"/>
</dbReference>
<evidence type="ECO:0000256" key="1">
    <source>
        <dbReference type="ARBA" id="ARBA00023015"/>
    </source>
</evidence>
<dbReference type="PANTHER" id="PTHR43130:SF3">
    <property type="entry name" value="HTH-TYPE TRANSCRIPTIONAL REGULATOR RV1931C"/>
    <property type="match status" value="1"/>
</dbReference>
<evidence type="ECO:0000313" key="5">
    <source>
        <dbReference type="EMBL" id="SDG39486.1"/>
    </source>
</evidence>
<dbReference type="InterPro" id="IPR002818">
    <property type="entry name" value="DJ-1/PfpI"/>
</dbReference>
<dbReference type="PANTHER" id="PTHR43130">
    <property type="entry name" value="ARAC-FAMILY TRANSCRIPTIONAL REGULATOR"/>
    <property type="match status" value="1"/>
</dbReference>
<dbReference type="PROSITE" id="PS01124">
    <property type="entry name" value="HTH_ARAC_FAMILY_2"/>
    <property type="match status" value="1"/>
</dbReference>
<name>A0A1G7TVZ9_PSEOR</name>
<dbReference type="InterPro" id="IPR009057">
    <property type="entry name" value="Homeodomain-like_sf"/>
</dbReference>
<dbReference type="GO" id="GO:0003700">
    <property type="term" value="F:DNA-binding transcription factor activity"/>
    <property type="evidence" value="ECO:0007669"/>
    <property type="project" value="InterPro"/>
</dbReference>
<dbReference type="Gene3D" id="1.10.10.60">
    <property type="entry name" value="Homeodomain-like"/>
    <property type="match status" value="1"/>
</dbReference>
<dbReference type="GO" id="GO:0043565">
    <property type="term" value="F:sequence-specific DNA binding"/>
    <property type="evidence" value="ECO:0007669"/>
    <property type="project" value="InterPro"/>
</dbReference>
<feature type="domain" description="HTH araC/xylS-type" evidence="4">
    <location>
        <begin position="123"/>
        <end position="221"/>
    </location>
</feature>
<dbReference type="InterPro" id="IPR018060">
    <property type="entry name" value="HTH_AraC"/>
</dbReference>
<proteinExistence type="predicted"/>
<dbReference type="Proteomes" id="UP000198967">
    <property type="component" value="Unassembled WGS sequence"/>
</dbReference>
<keyword evidence="2" id="KW-0238">DNA-binding</keyword>
<dbReference type="EMBL" id="FNBE01000011">
    <property type="protein sequence ID" value="SDG39486.1"/>
    <property type="molecule type" value="Genomic_DNA"/>
</dbReference>
<reference evidence="5 6" key="1">
    <citation type="submission" date="2016-10" db="EMBL/GenBank/DDBJ databases">
        <authorList>
            <person name="de Groot N.N."/>
        </authorList>
    </citation>
    <scope>NUCLEOTIDE SEQUENCE [LARGE SCALE GENOMIC DNA]</scope>
    <source>
        <strain evidence="5 6">CGMCC 4.3143</strain>
    </source>
</reference>
<keyword evidence="1" id="KW-0805">Transcription regulation</keyword>
<dbReference type="InterPro" id="IPR052158">
    <property type="entry name" value="INH-QAR"/>
</dbReference>
<dbReference type="STRING" id="366584.SAMN05216377_111156"/>
<dbReference type="Pfam" id="PF12833">
    <property type="entry name" value="HTH_18"/>
    <property type="match status" value="1"/>
</dbReference>
<dbReference type="SUPFAM" id="SSF46689">
    <property type="entry name" value="Homeodomain-like"/>
    <property type="match status" value="2"/>
</dbReference>
<protein>
    <submittedName>
        <fullName evidence="5">DJ-1/PfpI family protein</fullName>
    </submittedName>
</protein>
<keyword evidence="3" id="KW-0804">Transcription</keyword>
<keyword evidence="6" id="KW-1185">Reference proteome</keyword>
<dbReference type="Gene3D" id="3.40.50.880">
    <property type="match status" value="1"/>
</dbReference>
<dbReference type="AlphaFoldDB" id="A0A1G7TVZ9"/>
<sequence length="230" mass="24810">MRAAHERGTRIAALCTGAFVLADAGLLDGRAAATHWMHAEELARAHPRVEVRPDVLYVDEGLVLTSAGKMAALDLCVHLVREDFGAAAANGLVRRLVGPGHRPGGQAQYATRPSLPRTTDGLAGTLAWAEDRLDQPVTVESLARRAGLSSRQLARRMRAELGLRPLDWLHRERISLAQELLESSDATIEQIAARCGLGTAATLRRHFRRTVGASPTTYRATFGRAAGRSA</sequence>
<evidence type="ECO:0000259" key="4">
    <source>
        <dbReference type="PROSITE" id="PS01124"/>
    </source>
</evidence>
<dbReference type="Pfam" id="PF01965">
    <property type="entry name" value="DJ-1_PfpI"/>
    <property type="match status" value="1"/>
</dbReference>
<dbReference type="SMART" id="SM00342">
    <property type="entry name" value="HTH_ARAC"/>
    <property type="match status" value="1"/>
</dbReference>
<dbReference type="InterPro" id="IPR018062">
    <property type="entry name" value="HTH_AraC-typ_CS"/>
</dbReference>
<organism evidence="5 6">
    <name type="scientific">Pseudonocardia oroxyli</name>
    <dbReference type="NCBI Taxonomy" id="366584"/>
    <lineage>
        <taxon>Bacteria</taxon>
        <taxon>Bacillati</taxon>
        <taxon>Actinomycetota</taxon>
        <taxon>Actinomycetes</taxon>
        <taxon>Pseudonocardiales</taxon>
        <taxon>Pseudonocardiaceae</taxon>
        <taxon>Pseudonocardia</taxon>
    </lineage>
</organism>
<evidence type="ECO:0000256" key="2">
    <source>
        <dbReference type="ARBA" id="ARBA00023125"/>
    </source>
</evidence>
<gene>
    <name evidence="5" type="ORF">SAMN05216377_111156</name>
</gene>
<evidence type="ECO:0000313" key="6">
    <source>
        <dbReference type="Proteomes" id="UP000198967"/>
    </source>
</evidence>
<dbReference type="PROSITE" id="PS00041">
    <property type="entry name" value="HTH_ARAC_FAMILY_1"/>
    <property type="match status" value="1"/>
</dbReference>
<dbReference type="SUPFAM" id="SSF52317">
    <property type="entry name" value="Class I glutamine amidotransferase-like"/>
    <property type="match status" value="1"/>
</dbReference>